<dbReference type="SUPFAM" id="SSF56112">
    <property type="entry name" value="Protein kinase-like (PK-like)"/>
    <property type="match status" value="1"/>
</dbReference>
<accession>A0A0C9TRQ2</accession>
<evidence type="ECO:0000259" key="3">
    <source>
        <dbReference type="Pfam" id="PF07714"/>
    </source>
</evidence>
<organism evidence="4 5">
    <name type="scientific">Paxillus involutus ATCC 200175</name>
    <dbReference type="NCBI Taxonomy" id="664439"/>
    <lineage>
        <taxon>Eukaryota</taxon>
        <taxon>Fungi</taxon>
        <taxon>Dikarya</taxon>
        <taxon>Basidiomycota</taxon>
        <taxon>Agaricomycotina</taxon>
        <taxon>Agaricomycetes</taxon>
        <taxon>Agaricomycetidae</taxon>
        <taxon>Boletales</taxon>
        <taxon>Paxilineae</taxon>
        <taxon>Paxillaceae</taxon>
        <taxon>Paxillus</taxon>
    </lineage>
</organism>
<feature type="domain" description="Serine-threonine/tyrosine-protein kinase catalytic" evidence="3">
    <location>
        <begin position="8"/>
        <end position="81"/>
    </location>
</feature>
<reference evidence="4 5" key="1">
    <citation type="submission" date="2014-06" db="EMBL/GenBank/DDBJ databases">
        <authorList>
            <consortium name="DOE Joint Genome Institute"/>
            <person name="Kuo A."/>
            <person name="Kohler A."/>
            <person name="Nagy L.G."/>
            <person name="Floudas D."/>
            <person name="Copeland A."/>
            <person name="Barry K.W."/>
            <person name="Cichocki N."/>
            <person name="Veneault-Fourrey C."/>
            <person name="LaButti K."/>
            <person name="Lindquist E.A."/>
            <person name="Lipzen A."/>
            <person name="Lundell T."/>
            <person name="Morin E."/>
            <person name="Murat C."/>
            <person name="Sun H."/>
            <person name="Tunlid A."/>
            <person name="Henrissat B."/>
            <person name="Grigoriev I.V."/>
            <person name="Hibbett D.S."/>
            <person name="Martin F."/>
            <person name="Nordberg H.P."/>
            <person name="Cantor M.N."/>
            <person name="Hua S.X."/>
        </authorList>
    </citation>
    <scope>NUCLEOTIDE SEQUENCE [LARGE SCALE GENOMIC DNA]</scope>
    <source>
        <strain evidence="4 5">ATCC 200175</strain>
    </source>
</reference>
<dbReference type="Gene3D" id="1.10.510.10">
    <property type="entry name" value="Transferase(Phosphotransferase) domain 1"/>
    <property type="match status" value="1"/>
</dbReference>
<gene>
    <name evidence="4" type="ORF">PAXINDRAFT_17080</name>
</gene>
<proteinExistence type="predicted"/>
<keyword evidence="1" id="KW-0547">Nucleotide-binding</keyword>
<dbReference type="GO" id="GO:0004674">
    <property type="term" value="F:protein serine/threonine kinase activity"/>
    <property type="evidence" value="ECO:0007669"/>
    <property type="project" value="TreeGrafter"/>
</dbReference>
<dbReference type="PANTHER" id="PTHR44329:SF298">
    <property type="entry name" value="MIXED LINEAGE KINASE DOMAIN-LIKE PROTEIN"/>
    <property type="match status" value="1"/>
</dbReference>
<dbReference type="Pfam" id="PF07714">
    <property type="entry name" value="PK_Tyr_Ser-Thr"/>
    <property type="match status" value="1"/>
</dbReference>
<dbReference type="OrthoDB" id="2683818at2759"/>
<dbReference type="HOGENOM" id="CLU_1185338_0_0_1"/>
<dbReference type="InterPro" id="IPR011009">
    <property type="entry name" value="Kinase-like_dom_sf"/>
</dbReference>
<keyword evidence="2" id="KW-0067">ATP-binding</keyword>
<evidence type="ECO:0000256" key="1">
    <source>
        <dbReference type="ARBA" id="ARBA00022741"/>
    </source>
</evidence>
<dbReference type="Proteomes" id="UP000053647">
    <property type="component" value="Unassembled WGS sequence"/>
</dbReference>
<protein>
    <submittedName>
        <fullName evidence="4">Unplaced genomic scaffold PAXINscaffold_107, whole genome shotgun sequence</fullName>
    </submittedName>
</protein>
<dbReference type="PANTHER" id="PTHR44329">
    <property type="entry name" value="SERINE/THREONINE-PROTEIN KINASE TNNI3K-RELATED"/>
    <property type="match status" value="1"/>
</dbReference>
<keyword evidence="5" id="KW-1185">Reference proteome</keyword>
<evidence type="ECO:0000313" key="5">
    <source>
        <dbReference type="Proteomes" id="UP000053647"/>
    </source>
</evidence>
<dbReference type="EMBL" id="KN819429">
    <property type="protein sequence ID" value="KIJ09866.1"/>
    <property type="molecule type" value="Genomic_DNA"/>
</dbReference>
<dbReference type="AlphaFoldDB" id="A0A0C9TRQ2"/>
<dbReference type="InterPro" id="IPR051681">
    <property type="entry name" value="Ser/Thr_Kinases-Pseudokinases"/>
</dbReference>
<evidence type="ECO:0000256" key="2">
    <source>
        <dbReference type="ARBA" id="ARBA00022840"/>
    </source>
</evidence>
<sequence>MNEGETLLDSFRRELGIWRRLDHPNIVPFLGTTSGFGPYTSMVAMWMPNGTLQAFLKKHKDELSISDQFGLLQGIAAGLEYRLNVDPPGFIRKRTMGGSPGRPSSRAIEDRHWAVIKACWRPAVARFSATEVVGEIEKISNVLKELVQEVRNMEFISITRMLTTTWLCPALRMWVVCNIYYHAYADDEMGEYGSQEVGGLEFLFSTSMLTSIPPWRAFRECVIYIDFLTATPMN</sequence>
<dbReference type="GO" id="GO:0005524">
    <property type="term" value="F:ATP binding"/>
    <property type="evidence" value="ECO:0007669"/>
    <property type="project" value="UniProtKB-KW"/>
</dbReference>
<dbReference type="InterPro" id="IPR001245">
    <property type="entry name" value="Ser-Thr/Tyr_kinase_cat_dom"/>
</dbReference>
<evidence type="ECO:0000313" key="4">
    <source>
        <dbReference type="EMBL" id="KIJ09866.1"/>
    </source>
</evidence>
<reference evidence="5" key="2">
    <citation type="submission" date="2015-01" db="EMBL/GenBank/DDBJ databases">
        <title>Evolutionary Origins and Diversification of the Mycorrhizal Mutualists.</title>
        <authorList>
            <consortium name="DOE Joint Genome Institute"/>
            <consortium name="Mycorrhizal Genomics Consortium"/>
            <person name="Kohler A."/>
            <person name="Kuo A."/>
            <person name="Nagy L.G."/>
            <person name="Floudas D."/>
            <person name="Copeland A."/>
            <person name="Barry K.W."/>
            <person name="Cichocki N."/>
            <person name="Veneault-Fourrey C."/>
            <person name="LaButti K."/>
            <person name="Lindquist E.A."/>
            <person name="Lipzen A."/>
            <person name="Lundell T."/>
            <person name="Morin E."/>
            <person name="Murat C."/>
            <person name="Riley R."/>
            <person name="Ohm R."/>
            <person name="Sun H."/>
            <person name="Tunlid A."/>
            <person name="Henrissat B."/>
            <person name="Grigoriev I.V."/>
            <person name="Hibbett D.S."/>
            <person name="Martin F."/>
        </authorList>
    </citation>
    <scope>NUCLEOTIDE SEQUENCE [LARGE SCALE GENOMIC DNA]</scope>
    <source>
        <strain evidence="5">ATCC 200175</strain>
    </source>
</reference>
<name>A0A0C9TRQ2_PAXIN</name>